<evidence type="ECO:0008006" key="2">
    <source>
        <dbReference type="Google" id="ProtNLM"/>
    </source>
</evidence>
<organism evidence="1">
    <name type="scientific">Thiomonas intermedia (strain K12)</name>
    <name type="common">Thiobacillus intermedius</name>
    <dbReference type="NCBI Taxonomy" id="75379"/>
    <lineage>
        <taxon>Bacteria</taxon>
        <taxon>Pseudomonadati</taxon>
        <taxon>Pseudomonadota</taxon>
        <taxon>Betaproteobacteria</taxon>
        <taxon>Burkholderiales</taxon>
        <taxon>Thiomonas</taxon>
    </lineage>
</organism>
<dbReference type="eggNOG" id="ENOG5032FWM">
    <property type="taxonomic scope" value="Bacteria"/>
</dbReference>
<dbReference type="STRING" id="75379.Tint_1544"/>
<evidence type="ECO:0000313" key="1">
    <source>
        <dbReference type="EMBL" id="ADG30924.1"/>
    </source>
</evidence>
<reference evidence="1" key="1">
    <citation type="submission" date="2010-04" db="EMBL/GenBank/DDBJ databases">
        <title>Complete sequence of Thiomonas intermedia K12.</title>
        <authorList>
            <consortium name="US DOE Joint Genome Institute"/>
            <person name="Lucas S."/>
            <person name="Copeland A."/>
            <person name="Lapidus A."/>
            <person name="Cheng J.-F."/>
            <person name="Bruce D."/>
            <person name="Goodwin L."/>
            <person name="Pitluck S."/>
            <person name="Davenport K."/>
            <person name="Detter J.C."/>
            <person name="Han C."/>
            <person name="Tapia R."/>
            <person name="Land M."/>
            <person name="Hauser L."/>
            <person name="Kyrpides N."/>
            <person name="Ovchinnikova G."/>
            <person name="Kerfeld C.A."/>
            <person name="Cannon G.C."/>
            <person name="Heinhorst S."/>
            <person name="Woyke T."/>
        </authorList>
    </citation>
    <scope>NUCLEOTIDE SEQUENCE [LARGE SCALE GENOMIC DNA]</scope>
    <source>
        <strain evidence="1">K12</strain>
    </source>
</reference>
<accession>D5X1C8</accession>
<dbReference type="AlphaFoldDB" id="D5X1C8"/>
<dbReference type="KEGG" id="tin:Tint_1544"/>
<protein>
    <recommendedName>
        <fullName evidence="2">ATPase</fullName>
    </recommendedName>
</protein>
<dbReference type="HOGENOM" id="CLU_534997_0_0_4"/>
<dbReference type="EMBL" id="CP002021">
    <property type="protein sequence ID" value="ADG30924.1"/>
    <property type="molecule type" value="Genomic_DNA"/>
</dbReference>
<name>D5X1C8_THIK1</name>
<sequence length="510" mass="58473">MVFGSLMGKKQHTKVFLGSPEAEAEATSNSRMPLTEVYEDFHDLLDGLSAEKFIIIGRKGAGKSAFSEYVFARSLSEPNLHCDFIRKSDSNLERAVQLGQEAGVAVDSESFFRWVIYTSMLRMFVDHPAISESRDYILLRAFLDRNSGYIKINELEIKQLVSKHGFDVAVEQFRRFMSAKYNKQVEVRSERAPYFKLLPHLEDLLIRLLKSDENMANENSFVLFFDDLDIGFDVSSETSIQSLVSLLRACRHVNNDVFGKNGIQAKAIILLRDDIEVFLAGREADTAKLFASYASRINWYQEEYAGSPAREDELNLKKFISRRIIYGLRRAGIKCGDNPWRSLVADGQYDRSTFKHIVNQTLFRPRDLLLFFLPLDRGHFSYPLTRNDIRTLTENYSDELAKEIKGELSSFYSATVIETIFRALADLTKTNFSLEDAERIVGENCKDIDPMSLLSYLFDRSLIGTVDDRNWYTFKCRQSAFSSTQLSADARQRIVVQYGIATYLRTRGYV</sequence>
<dbReference type="InterPro" id="IPR059206">
    <property type="entry name" value="Sll1717-like"/>
</dbReference>
<dbReference type="NCBIfam" id="NF047389">
    <property type="entry name" value="ATPase_Sll1717"/>
    <property type="match status" value="1"/>
</dbReference>
<proteinExistence type="predicted"/>
<gene>
    <name evidence="1" type="ordered locus">Tint_1544</name>
</gene>
<dbReference type="BioCyc" id="TINT75379:TINT_RS07740-MONOMER"/>